<dbReference type="Gene3D" id="3.40.30.120">
    <property type="match status" value="1"/>
</dbReference>
<dbReference type="PRINTS" id="PR00420">
    <property type="entry name" value="RNGMNOXGNASE"/>
</dbReference>
<accession>A0AB39NK89</accession>
<evidence type="ECO:0000256" key="2">
    <source>
        <dbReference type="ARBA" id="ARBA00022630"/>
    </source>
</evidence>
<dbReference type="Gene3D" id="3.30.9.10">
    <property type="entry name" value="D-Amino Acid Oxidase, subunit A, domain 2"/>
    <property type="match status" value="1"/>
</dbReference>
<dbReference type="InterPro" id="IPR050641">
    <property type="entry name" value="RIFMO-like"/>
</dbReference>
<dbReference type="Pfam" id="PF01494">
    <property type="entry name" value="FAD_binding_3"/>
    <property type="match status" value="1"/>
</dbReference>
<evidence type="ECO:0000256" key="3">
    <source>
        <dbReference type="ARBA" id="ARBA00022827"/>
    </source>
</evidence>
<feature type="domain" description="FAD-binding" evidence="4">
    <location>
        <begin position="12"/>
        <end position="371"/>
    </location>
</feature>
<dbReference type="Pfam" id="PF21274">
    <property type="entry name" value="Rng_hyd_C"/>
    <property type="match status" value="1"/>
</dbReference>
<comment type="cofactor">
    <cofactor evidence="1">
        <name>FAD</name>
        <dbReference type="ChEBI" id="CHEBI:57692"/>
    </cofactor>
</comment>
<dbReference type="PANTHER" id="PTHR43004">
    <property type="entry name" value="TRK SYSTEM POTASSIUM UPTAKE PROTEIN"/>
    <property type="match status" value="1"/>
</dbReference>
<dbReference type="InterPro" id="IPR036188">
    <property type="entry name" value="FAD/NAD-bd_sf"/>
</dbReference>
<evidence type="ECO:0000259" key="4">
    <source>
        <dbReference type="Pfam" id="PF01494"/>
    </source>
</evidence>
<dbReference type="GO" id="GO:0016709">
    <property type="term" value="F:oxidoreductase activity, acting on paired donors, with incorporation or reduction of molecular oxygen, NAD(P)H as one donor, and incorporation of one atom of oxygen"/>
    <property type="evidence" value="ECO:0007669"/>
    <property type="project" value="UniProtKB-ARBA"/>
</dbReference>
<keyword evidence="3" id="KW-0274">FAD</keyword>
<proteinExistence type="predicted"/>
<name>A0AB39NK89_9ACTN</name>
<dbReference type="SUPFAM" id="SSF51905">
    <property type="entry name" value="FAD/NAD(P)-binding domain"/>
    <property type="match status" value="1"/>
</dbReference>
<keyword evidence="5" id="KW-0560">Oxidoreductase</keyword>
<protein>
    <submittedName>
        <fullName evidence="5">FAD-dependent monooxygenase</fullName>
    </submittedName>
</protein>
<dbReference type="EMBL" id="CP163433">
    <property type="protein sequence ID" value="XDQ18307.1"/>
    <property type="molecule type" value="Genomic_DNA"/>
</dbReference>
<dbReference type="GO" id="GO:0071949">
    <property type="term" value="F:FAD binding"/>
    <property type="evidence" value="ECO:0007669"/>
    <property type="project" value="InterPro"/>
</dbReference>
<dbReference type="InterPro" id="IPR002938">
    <property type="entry name" value="FAD-bd"/>
</dbReference>
<organism evidence="5">
    <name type="scientific">Streptomyces sp. R17</name>
    <dbReference type="NCBI Taxonomy" id="3238626"/>
    <lineage>
        <taxon>Bacteria</taxon>
        <taxon>Bacillati</taxon>
        <taxon>Actinomycetota</taxon>
        <taxon>Actinomycetes</taxon>
        <taxon>Kitasatosporales</taxon>
        <taxon>Streptomycetaceae</taxon>
        <taxon>Streptomyces</taxon>
    </lineage>
</organism>
<dbReference type="GeneID" id="303244635"/>
<dbReference type="RefSeq" id="WP_078886661.1">
    <property type="nucleotide sequence ID" value="NZ_CP163433.1"/>
</dbReference>
<gene>
    <name evidence="5" type="ORF">AB5J48_09140</name>
</gene>
<evidence type="ECO:0000313" key="5">
    <source>
        <dbReference type="EMBL" id="XDQ18307.1"/>
    </source>
</evidence>
<dbReference type="AlphaFoldDB" id="A0AB39NK89"/>
<keyword evidence="5" id="KW-0503">Monooxygenase</keyword>
<reference evidence="5" key="1">
    <citation type="submission" date="2024-07" db="EMBL/GenBank/DDBJ databases">
        <authorList>
            <person name="Yu S.T."/>
        </authorList>
    </citation>
    <scope>NUCLEOTIDE SEQUENCE</scope>
    <source>
        <strain evidence="5">R17</strain>
    </source>
</reference>
<evidence type="ECO:0000256" key="1">
    <source>
        <dbReference type="ARBA" id="ARBA00001974"/>
    </source>
</evidence>
<dbReference type="PANTHER" id="PTHR43004:SF19">
    <property type="entry name" value="BINDING MONOOXYGENASE, PUTATIVE (JCVI)-RELATED"/>
    <property type="match status" value="1"/>
</dbReference>
<dbReference type="Gene3D" id="3.50.50.60">
    <property type="entry name" value="FAD/NAD(P)-binding domain"/>
    <property type="match status" value="1"/>
</dbReference>
<sequence>MSRTGQSTLRGTDVLVAGSGTTGLATAAFLAEQGVDCLLLGSRGKRPRPPRILGIHPRAMELLRALGVEEAVRRLPSARALAGNTGIIAVESLAGHELGALDAKYVVGPGADLGALSPTTWCLCDEDELEEVLYARAERLGVRMLPEAELVSFDQDGRGDDGITAVVRDPGAGDEHRVRACCLVDAGGTGGEVRGRLGIGFERRTLGHFVTVRFTADLTGELRGRRFVMAYVSNPDVQGSLMPLDNRADWVLHLRYDPVTEPAESFTPERCADLVRAATGVRDLRPRIESVTAWAGEAGVAERFREGQVFLAGDAAHVMPPSGGFDAGTGVIDAHNLAWKLVAVLDGWAHPDLLHSYDEERRPVCAATAEQAVLRAGDRARLHAAYPDPEDPELVEDPLVWLSSRYRSAAVMPWDEGTLPGHGLWAAENDGRPGSRAPHLRLRRGGTEISVHDLFGRSMVLLTGPDNRPWQEAARSVAAELGVPVQVFGIGSDLEDLDDRWPELYGVTAQGAVLVRPDGVVAWRCTDAPIFTRTVLRGMTRRVLRLDRTPAERGTT</sequence>
<keyword evidence="2" id="KW-0285">Flavoprotein</keyword>